<dbReference type="InterPro" id="IPR005493">
    <property type="entry name" value="RraA/RraA-like"/>
</dbReference>
<evidence type="ECO:0000313" key="3">
    <source>
        <dbReference type="Proteomes" id="UP000198984"/>
    </source>
</evidence>
<keyword evidence="3" id="KW-1185">Reference proteome</keyword>
<dbReference type="InterPro" id="IPR036704">
    <property type="entry name" value="RraA/RraA-like_sf"/>
</dbReference>
<protein>
    <submittedName>
        <fullName evidence="2">Regulator of RNase E activity RraA</fullName>
    </submittedName>
</protein>
<dbReference type="RefSeq" id="WP_089907911.1">
    <property type="nucleotide sequence ID" value="NZ_FOBB01000001.1"/>
</dbReference>
<dbReference type="OrthoDB" id="108647at2"/>
<evidence type="ECO:0000313" key="2">
    <source>
        <dbReference type="EMBL" id="SEL05024.1"/>
    </source>
</evidence>
<dbReference type="SUPFAM" id="SSF89562">
    <property type="entry name" value="RraA-like"/>
    <property type="match status" value="1"/>
</dbReference>
<name>A0A1H7M1G0_9BACT</name>
<gene>
    <name evidence="2" type="ORF">SAMN04488505_1011381</name>
</gene>
<reference evidence="2 3" key="1">
    <citation type="submission" date="2016-10" db="EMBL/GenBank/DDBJ databases">
        <authorList>
            <person name="de Groot N.N."/>
        </authorList>
    </citation>
    <scope>NUCLEOTIDE SEQUENCE [LARGE SCALE GENOMIC DNA]</scope>
    <source>
        <strain evidence="2 3">DSM 21039</strain>
    </source>
</reference>
<dbReference type="Gene3D" id="3.50.30.40">
    <property type="entry name" value="Ribonuclease E inhibitor RraA/RraA-like"/>
    <property type="match status" value="1"/>
</dbReference>
<dbReference type="Pfam" id="PF03737">
    <property type="entry name" value="RraA-like"/>
    <property type="match status" value="1"/>
</dbReference>
<feature type="binding site" evidence="1">
    <location>
        <position position="179"/>
    </location>
    <ligand>
        <name>Mg(2+)</name>
        <dbReference type="ChEBI" id="CHEBI:18420"/>
    </ligand>
</feature>
<accession>A0A1H7M1G0</accession>
<comment type="cofactor">
    <cofactor evidence="1">
        <name>Mg(2+)</name>
        <dbReference type="ChEBI" id="CHEBI:18420"/>
    </cofactor>
</comment>
<organism evidence="2 3">
    <name type="scientific">Chitinophaga rupis</name>
    <dbReference type="NCBI Taxonomy" id="573321"/>
    <lineage>
        <taxon>Bacteria</taxon>
        <taxon>Pseudomonadati</taxon>
        <taxon>Bacteroidota</taxon>
        <taxon>Chitinophagia</taxon>
        <taxon>Chitinophagales</taxon>
        <taxon>Chitinophagaceae</taxon>
        <taxon>Chitinophaga</taxon>
    </lineage>
</organism>
<dbReference type="AlphaFoldDB" id="A0A1H7M1G0"/>
<keyword evidence="1" id="KW-0479">Metal-binding</keyword>
<feature type="binding site" evidence="1">
    <location>
        <position position="178"/>
    </location>
    <ligand>
        <name>substrate</name>
    </ligand>
</feature>
<dbReference type="Proteomes" id="UP000198984">
    <property type="component" value="Unassembled WGS sequence"/>
</dbReference>
<keyword evidence="1" id="KW-0460">Magnesium</keyword>
<evidence type="ECO:0000256" key="1">
    <source>
        <dbReference type="PIRSR" id="PIRSR605493-1"/>
    </source>
</evidence>
<proteinExistence type="predicted"/>
<dbReference type="EMBL" id="FOBB01000001">
    <property type="protein sequence ID" value="SEL05024.1"/>
    <property type="molecule type" value="Genomic_DNA"/>
</dbReference>
<dbReference type="STRING" id="573321.SAMN04488505_1011381"/>
<feature type="binding site" evidence="1">
    <location>
        <begin position="156"/>
        <end position="159"/>
    </location>
    <ligand>
        <name>substrate</name>
    </ligand>
</feature>
<sequence>MKYKIVYPLTLLLALLVYLPAAIHAQTISKEELIFLTAAWKGERFPDGRPKIPDSLLEKARHIGIEEAWTILDNDGYHCQFEGSWKILHPDTPIIGRAVTAQFMPSRPDVEKSILDRGHSKGFKGNTNSWPIQQLTKGDVYVADGFGKIAEGTLIGDNLGNAIFARSGNGVVFDASARDIEGLADIPGFNAFVRDWDPSYLKNEVLMGLNTPIRIGKAVVLPGDLVLAQREGILFIPAHMAEKVINTAIFIGMKDEFGHAMLKSGRYTPGEIDNQWTDKIKEEFLLWLQQHPGPIQLNRTTLDQYLQGRTW</sequence>
<dbReference type="GO" id="GO:0046872">
    <property type="term" value="F:metal ion binding"/>
    <property type="evidence" value="ECO:0007669"/>
    <property type="project" value="UniProtKB-KW"/>
</dbReference>